<proteinExistence type="predicted"/>
<keyword evidence="1" id="KW-0812">Transmembrane</keyword>
<dbReference type="RefSeq" id="WP_196985348.1">
    <property type="nucleotide sequence ID" value="NZ_JADWYS010000001.1"/>
</dbReference>
<keyword evidence="3" id="KW-1185">Reference proteome</keyword>
<protein>
    <submittedName>
        <fullName evidence="2">Uncharacterized protein</fullName>
    </submittedName>
</protein>
<evidence type="ECO:0000313" key="2">
    <source>
        <dbReference type="EMBL" id="MBG9387425.1"/>
    </source>
</evidence>
<evidence type="ECO:0000313" key="3">
    <source>
        <dbReference type="Proteomes" id="UP000651050"/>
    </source>
</evidence>
<dbReference type="Proteomes" id="UP000651050">
    <property type="component" value="Unassembled WGS sequence"/>
</dbReference>
<keyword evidence="1" id="KW-0472">Membrane</keyword>
<name>A0A931MGM1_9BURK</name>
<feature type="transmembrane region" description="Helical" evidence="1">
    <location>
        <begin position="56"/>
        <end position="77"/>
    </location>
</feature>
<accession>A0A931MGM1</accession>
<keyword evidence="1" id="KW-1133">Transmembrane helix</keyword>
<feature type="transmembrane region" description="Helical" evidence="1">
    <location>
        <begin position="84"/>
        <end position="101"/>
    </location>
</feature>
<sequence length="538" mass="59600">MDILHLATPCRNVPITFTLDLEFNECNIEAPLMKAPSTRRSTQRGHAEGLVPLMTLLVYGFVGLLLVVFIASLLTPIAWLKGKWRLAVVTCVLVFWGHLYWDNIQRPKDLTKWRQAARAQCDIEQAKLPLSIAVDGFLDEGAAMRKDSLLKLFSERRLKFIEVKVRPSPEVAARVAYPDGDHEGVWAVPDVNTPYVRLELGEKGDPACTALPVGVSSRADRAPFLPDTCITLKPLALPTARYSLTLHPSTAPEPTEYGSWTFINRETGEKLAKLTTVDTLNSIGSGQVSPRDAQTPYSDCRSPHTVIVDRLTNFTGKNDGEHPTQLLEVELVKPNADVASIDASAADVPLLKPVIEQTLYTEQESRELFSPEIGKPEWESSVGRARERGIASYGSRLIVWPERKLVSLTPTAKTNAYPWQVFAVDNGFIVLRTSLSWYETPHNLVARYSRDGSLEWTIRIASQAGGSTKCSHFWPQAVYSTETHLVFADRCGTVSRDQMTEPQKTTHGEVWKVALNSLPGSLSTSGVRPLAGAPHVKR</sequence>
<gene>
    <name evidence="2" type="ORF">I5803_05295</name>
</gene>
<dbReference type="EMBL" id="JADWYS010000001">
    <property type="protein sequence ID" value="MBG9387425.1"/>
    <property type="molecule type" value="Genomic_DNA"/>
</dbReference>
<evidence type="ECO:0000256" key="1">
    <source>
        <dbReference type="SAM" id="Phobius"/>
    </source>
</evidence>
<comment type="caution">
    <text evidence="2">The sequence shown here is derived from an EMBL/GenBank/DDBJ whole genome shotgun (WGS) entry which is preliminary data.</text>
</comment>
<dbReference type="AlphaFoldDB" id="A0A931MGM1"/>
<organism evidence="2 3">
    <name type="scientific">Caenimonas aquaedulcis</name>
    <dbReference type="NCBI Taxonomy" id="2793270"/>
    <lineage>
        <taxon>Bacteria</taxon>
        <taxon>Pseudomonadati</taxon>
        <taxon>Pseudomonadota</taxon>
        <taxon>Betaproteobacteria</taxon>
        <taxon>Burkholderiales</taxon>
        <taxon>Comamonadaceae</taxon>
        <taxon>Caenimonas</taxon>
    </lineage>
</organism>
<reference evidence="2" key="1">
    <citation type="submission" date="2020-11" db="EMBL/GenBank/DDBJ databases">
        <title>Bacterial whole genome sequence for Caenimonas sp. DR4.4.</title>
        <authorList>
            <person name="Le V."/>
            <person name="Ko S.-R."/>
            <person name="Ahn C.-Y."/>
            <person name="Oh H.-M."/>
        </authorList>
    </citation>
    <scope>NUCLEOTIDE SEQUENCE</scope>
    <source>
        <strain evidence="2">DR4.4</strain>
    </source>
</reference>